<comment type="caution">
    <text evidence="2">The sequence shown here is derived from an EMBL/GenBank/DDBJ whole genome shotgun (WGS) entry which is preliminary data.</text>
</comment>
<proteinExistence type="predicted"/>
<keyword evidence="3" id="KW-1185">Reference proteome</keyword>
<feature type="region of interest" description="Disordered" evidence="1">
    <location>
        <begin position="24"/>
        <end position="125"/>
    </location>
</feature>
<evidence type="ECO:0000313" key="3">
    <source>
        <dbReference type="Proteomes" id="UP000438914"/>
    </source>
</evidence>
<gene>
    <name evidence="2" type="ORF">FYJ73_02870</name>
</gene>
<protein>
    <submittedName>
        <fullName evidence="2">Uncharacterized protein</fullName>
    </submittedName>
</protein>
<feature type="compositionally biased region" description="Basic residues" evidence="1">
    <location>
        <begin position="92"/>
        <end position="101"/>
    </location>
</feature>
<accession>A0A7K0KCM2</accession>
<dbReference type="EMBL" id="VUNG01000004">
    <property type="protein sequence ID" value="MST83629.1"/>
    <property type="molecule type" value="Genomic_DNA"/>
</dbReference>
<feature type="compositionally biased region" description="Basic and acidic residues" evidence="1">
    <location>
        <begin position="102"/>
        <end position="113"/>
    </location>
</feature>
<organism evidence="2 3">
    <name type="scientific">Hallella mizrahii</name>
    <dbReference type="NCBI Taxonomy" id="2606637"/>
    <lineage>
        <taxon>Bacteria</taxon>
        <taxon>Pseudomonadati</taxon>
        <taxon>Bacteroidota</taxon>
        <taxon>Bacteroidia</taxon>
        <taxon>Bacteroidales</taxon>
        <taxon>Prevotellaceae</taxon>
        <taxon>Hallella</taxon>
    </lineage>
</organism>
<dbReference type="Proteomes" id="UP000438914">
    <property type="component" value="Unassembled WGS sequence"/>
</dbReference>
<evidence type="ECO:0000256" key="1">
    <source>
        <dbReference type="SAM" id="MobiDB-lite"/>
    </source>
</evidence>
<feature type="compositionally biased region" description="Basic and acidic residues" evidence="1">
    <location>
        <begin position="34"/>
        <end position="50"/>
    </location>
</feature>
<reference evidence="2 3" key="1">
    <citation type="submission" date="2019-08" db="EMBL/GenBank/DDBJ databases">
        <title>In-depth cultivation of the pig gut microbiome towards novel bacterial diversity and tailored functional studies.</title>
        <authorList>
            <person name="Wylensek D."/>
            <person name="Hitch T.C.A."/>
            <person name="Clavel T."/>
        </authorList>
    </citation>
    <scope>NUCLEOTIDE SEQUENCE [LARGE SCALE GENOMIC DNA]</scope>
    <source>
        <strain evidence="2 3">LKV-178-WT-2A</strain>
    </source>
</reference>
<dbReference type="RefSeq" id="WP_154533212.1">
    <property type="nucleotide sequence ID" value="NZ_VUNG01000004.1"/>
</dbReference>
<sequence length="196" mass="22227">MTEGTSQPMVFGDIHELLRKVNGESEPTYMWQSDKPKEEVTPEELPKDQKVQSCEPSQKPEEEPSPSARETDDDKPSESTGKALPQKEQRKSRPSRHVKKKESKEAERTETKESLPNGNRTSFSKDDILSQIQAFSCDSDTGRRHWVFLPDDVVTTLEAVYGSHRISAIITALARSFIDANKDDLRRLVTHRSGLF</sequence>
<evidence type="ECO:0000313" key="2">
    <source>
        <dbReference type="EMBL" id="MST83629.1"/>
    </source>
</evidence>
<name>A0A7K0KCM2_9BACT</name>
<dbReference type="AlphaFoldDB" id="A0A7K0KCM2"/>